<gene>
    <name evidence="1" type="ORF">OXD698_LOCUS29928</name>
</gene>
<dbReference type="EMBL" id="CAJOAZ010003449">
    <property type="protein sequence ID" value="CAF4008104.1"/>
    <property type="molecule type" value="Genomic_DNA"/>
</dbReference>
<feature type="non-terminal residue" evidence="1">
    <location>
        <position position="1"/>
    </location>
</feature>
<organism evidence="1 2">
    <name type="scientific">Adineta steineri</name>
    <dbReference type="NCBI Taxonomy" id="433720"/>
    <lineage>
        <taxon>Eukaryota</taxon>
        <taxon>Metazoa</taxon>
        <taxon>Spiralia</taxon>
        <taxon>Gnathifera</taxon>
        <taxon>Rotifera</taxon>
        <taxon>Eurotatoria</taxon>
        <taxon>Bdelloidea</taxon>
        <taxon>Adinetida</taxon>
        <taxon>Adinetidae</taxon>
        <taxon>Adineta</taxon>
    </lineage>
</organism>
<protein>
    <submittedName>
        <fullName evidence="1">Uncharacterized protein</fullName>
    </submittedName>
</protein>
<evidence type="ECO:0000313" key="2">
    <source>
        <dbReference type="Proteomes" id="UP000663844"/>
    </source>
</evidence>
<comment type="caution">
    <text evidence="1">The sequence shown here is derived from an EMBL/GenBank/DDBJ whole genome shotgun (WGS) entry which is preliminary data.</text>
</comment>
<accession>A0A819PDS0</accession>
<dbReference type="AlphaFoldDB" id="A0A819PDS0"/>
<reference evidence="1" key="1">
    <citation type="submission" date="2021-02" db="EMBL/GenBank/DDBJ databases">
        <authorList>
            <person name="Nowell W R."/>
        </authorList>
    </citation>
    <scope>NUCLEOTIDE SEQUENCE</scope>
</reference>
<sequence length="46" mass="5377">GKKLNRPEVVKIIFYNRFPQIAQTHQIIDSADGYNVQINDLIQYSK</sequence>
<evidence type="ECO:0000313" key="1">
    <source>
        <dbReference type="EMBL" id="CAF4008104.1"/>
    </source>
</evidence>
<dbReference type="Proteomes" id="UP000663844">
    <property type="component" value="Unassembled WGS sequence"/>
</dbReference>
<proteinExistence type="predicted"/>
<name>A0A819PDS0_9BILA</name>